<evidence type="ECO:0000313" key="5">
    <source>
        <dbReference type="EnsemblMetazoa" id="MESCA007445-PA"/>
    </source>
</evidence>
<dbReference type="InterPro" id="IPR015943">
    <property type="entry name" value="WD40/YVTN_repeat-like_dom_sf"/>
</dbReference>
<feature type="region of interest" description="Disordered" evidence="4">
    <location>
        <begin position="166"/>
        <end position="244"/>
    </location>
</feature>
<accession>T1GUM8</accession>
<evidence type="ECO:0000256" key="4">
    <source>
        <dbReference type="SAM" id="MobiDB-lite"/>
    </source>
</evidence>
<evidence type="ECO:0000256" key="2">
    <source>
        <dbReference type="ARBA" id="ARBA00023163"/>
    </source>
</evidence>
<dbReference type="InterPro" id="IPR018247">
    <property type="entry name" value="EF_Hand_1_Ca_BS"/>
</dbReference>
<dbReference type="OMA" id="HFFAHHN"/>
<dbReference type="PANTHER" id="PTHR15052:SF2">
    <property type="entry name" value="GENERAL TRANSCRIPTION FACTOR 3C POLYPEPTIDE 2"/>
    <property type="match status" value="1"/>
</dbReference>
<dbReference type="EnsemblMetazoa" id="MESCA007445-RA">
    <property type="protein sequence ID" value="MESCA007445-PA"/>
    <property type="gene ID" value="MESCA007445"/>
</dbReference>
<dbReference type="Gene3D" id="2.130.10.10">
    <property type="entry name" value="YVTN repeat-like/Quinoprotein amine dehydrogenase"/>
    <property type="match status" value="1"/>
</dbReference>
<dbReference type="EMBL" id="CAQQ02171786">
    <property type="status" value="NOT_ANNOTATED_CDS"/>
    <property type="molecule type" value="Genomic_DNA"/>
</dbReference>
<dbReference type="GO" id="GO:0000127">
    <property type="term" value="C:transcription factor TFIIIC complex"/>
    <property type="evidence" value="ECO:0007669"/>
    <property type="project" value="TreeGrafter"/>
</dbReference>
<evidence type="ECO:0000313" key="6">
    <source>
        <dbReference type="Proteomes" id="UP000015102"/>
    </source>
</evidence>
<dbReference type="SUPFAM" id="SSF50978">
    <property type="entry name" value="WD40 repeat-like"/>
    <property type="match status" value="1"/>
</dbReference>
<dbReference type="AlphaFoldDB" id="T1GUM8"/>
<keyword evidence="2" id="KW-0804">Transcription</keyword>
<keyword evidence="6" id="KW-1185">Reference proteome</keyword>
<dbReference type="HOGENOM" id="CLU_416956_0_0_1"/>
<proteinExistence type="predicted"/>
<dbReference type="STRING" id="36166.T1GUM8"/>
<dbReference type="GO" id="GO:0005634">
    <property type="term" value="C:nucleus"/>
    <property type="evidence" value="ECO:0007669"/>
    <property type="project" value="UniProtKB-SubCell"/>
</dbReference>
<comment type="subcellular location">
    <subcellularLocation>
        <location evidence="1">Nucleus</location>
    </subcellularLocation>
</comment>
<feature type="compositionally biased region" description="Polar residues" evidence="4">
    <location>
        <begin position="228"/>
        <end position="241"/>
    </location>
</feature>
<protein>
    <submittedName>
        <fullName evidence="5">Uncharacterized protein</fullName>
    </submittedName>
</protein>
<dbReference type="PANTHER" id="PTHR15052">
    <property type="entry name" value="RNA POLYMERASE III TRANSCRIPTION INITIATION FACTOR COMPLEX SUBUNIT"/>
    <property type="match status" value="1"/>
</dbReference>
<dbReference type="Proteomes" id="UP000015102">
    <property type="component" value="Unassembled WGS sequence"/>
</dbReference>
<dbReference type="GO" id="GO:0006383">
    <property type="term" value="P:transcription by RNA polymerase III"/>
    <property type="evidence" value="ECO:0007669"/>
    <property type="project" value="TreeGrafter"/>
</dbReference>
<feature type="compositionally biased region" description="Acidic residues" evidence="4">
    <location>
        <begin position="186"/>
        <end position="209"/>
    </location>
</feature>
<name>T1GUM8_MEGSC</name>
<organism evidence="5 6">
    <name type="scientific">Megaselia scalaris</name>
    <name type="common">Humpbacked fly</name>
    <name type="synonym">Phora scalaris</name>
    <dbReference type="NCBI Taxonomy" id="36166"/>
    <lineage>
        <taxon>Eukaryota</taxon>
        <taxon>Metazoa</taxon>
        <taxon>Ecdysozoa</taxon>
        <taxon>Arthropoda</taxon>
        <taxon>Hexapoda</taxon>
        <taxon>Insecta</taxon>
        <taxon>Pterygota</taxon>
        <taxon>Neoptera</taxon>
        <taxon>Endopterygota</taxon>
        <taxon>Diptera</taxon>
        <taxon>Brachycera</taxon>
        <taxon>Muscomorpha</taxon>
        <taxon>Platypezoidea</taxon>
        <taxon>Phoridae</taxon>
        <taxon>Megaseliini</taxon>
        <taxon>Megaselia</taxon>
    </lineage>
</organism>
<keyword evidence="3" id="KW-0539">Nucleus</keyword>
<dbReference type="InterPro" id="IPR036322">
    <property type="entry name" value="WD40_repeat_dom_sf"/>
</dbReference>
<reference evidence="5" key="2">
    <citation type="submission" date="2015-06" db="UniProtKB">
        <authorList>
            <consortium name="EnsemblMetazoa"/>
        </authorList>
    </citation>
    <scope>IDENTIFICATION</scope>
</reference>
<sequence length="820" mass="93622">MACRMCSKKYKSGLGLLSHVEMCGLNKLQRNIECEFCKRYINKVYMNSHLRSCNVLFEMHLKELLEKTNAQKVGKDAVVGKSGRVKRASMVKAEGMMKSFQDEFDPDVFIKFPTLPKKGIHNKWKKELRTKNVAKCYFKNCTYSSTNVADLKFHVTSYVLRQHIRASHRNDTPPEYDSDAHISTEESSDDEFSGVDDNENDLIEEEELVEDKKNKSLKKKTPQKEKANTSVSSQKQSTPKSSENKYRKLVDLARSSIITGVIDKYTSEFIKKHYSQTALYRNFAPHYFISSSKIESYFPLNEHSMLFADIPISQNFNKYLGDSASPAQQWLQLDRFRGTSLSTGEKLMFIGGPISAIAWAPISDQTDSQYIAVAYRKDFNDFTLQKKPAPKRTMILIIEQTASLEHHPHILYGFKIENGPVNHLEFMPSGGYSKSMNRLGLLAVSSIETDVHVYSLPITCKIKMEKVEDNFCDNDIDFKFLEIRPSFTLVVDARKNFDLSHEKNNMSVFVKWSKGKNHNIIAAGFANGAFAIWDIDEDPENLSRIYTNSSLKYVPSCYIAHIRNQIVGLDFHYDEHGPKWLAVCGITRIFNVYDIEDLSLPKLINSDVSFNIMSSMEWHIFGNFSVIAVAIGLQHVNGNCVTFSSPMALFARHVHKSRTLCGINDTAFNPWFNSYLSGADNGDIVVDFVKELNCPLDSRSFCKDTMLIACTDLARLDSQPIPKKKTNIMNNDDWKWFEDDYKNKYGLLFGGLKSYHYVKHKYLKSLDRQPSPNLCRYLRINKVKSNTNPSANTLMAVGYENGFLKIFSMEKDSIYSTAGD</sequence>
<feature type="compositionally biased region" description="Basic and acidic residues" evidence="4">
    <location>
        <begin position="168"/>
        <end position="184"/>
    </location>
</feature>
<evidence type="ECO:0000256" key="1">
    <source>
        <dbReference type="ARBA" id="ARBA00004123"/>
    </source>
</evidence>
<dbReference type="EMBL" id="CAQQ02171785">
    <property type="status" value="NOT_ANNOTATED_CDS"/>
    <property type="molecule type" value="Genomic_DNA"/>
</dbReference>
<reference evidence="6" key="1">
    <citation type="submission" date="2013-02" db="EMBL/GenBank/DDBJ databases">
        <authorList>
            <person name="Hughes D."/>
        </authorList>
    </citation>
    <scope>NUCLEOTIDE SEQUENCE</scope>
    <source>
        <strain>Durham</strain>
        <strain evidence="6">NC isolate 2 -- Noor lab</strain>
    </source>
</reference>
<evidence type="ECO:0000256" key="3">
    <source>
        <dbReference type="ARBA" id="ARBA00023242"/>
    </source>
</evidence>
<dbReference type="PROSITE" id="PS00018">
    <property type="entry name" value="EF_HAND_1"/>
    <property type="match status" value="1"/>
</dbReference>
<dbReference type="InterPro" id="IPR052416">
    <property type="entry name" value="GTF3C_component"/>
</dbReference>